<sequence>MDISATTILTTTSATSSAPPPPPKASKTLELASRTIRAPPHAYIHLQLLTSSATSSSSSVAHVVAEDDDAGQDEQLDALQVKSYCSAALKQFLGLHGSAIPFDILKVEGSHGWIRVPRDDLAAFAAAITAWSGTSSGGQHVTLRLKGCSDWLGTLVGRDGEDRVWSG</sequence>
<dbReference type="OrthoDB" id="5530243at2759"/>
<dbReference type="Pfam" id="PF20976">
    <property type="entry name" value="Pop8"/>
    <property type="match status" value="1"/>
</dbReference>
<feature type="domain" description="Ribonucleases P/MRP subunit Pop8-like" evidence="2">
    <location>
        <begin position="41"/>
        <end position="131"/>
    </location>
</feature>
<evidence type="ECO:0000313" key="4">
    <source>
        <dbReference type="Proteomes" id="UP000756346"/>
    </source>
</evidence>
<feature type="compositionally biased region" description="Low complexity" evidence="1">
    <location>
        <begin position="1"/>
        <end position="17"/>
    </location>
</feature>
<dbReference type="GO" id="GO:0004526">
    <property type="term" value="F:ribonuclease P activity"/>
    <property type="evidence" value="ECO:0007669"/>
    <property type="project" value="TreeGrafter"/>
</dbReference>
<dbReference type="Proteomes" id="UP000756346">
    <property type="component" value="Unassembled WGS sequence"/>
</dbReference>
<dbReference type="InterPro" id="IPR049128">
    <property type="entry name" value="Pop8-like_dom"/>
</dbReference>
<accession>A0A9P8Y8D6</accession>
<name>A0A9P8Y8D6_9PEZI</name>
<gene>
    <name evidence="3" type="ORF">B0I36DRAFT_361736</name>
</gene>
<protein>
    <recommendedName>
        <fullName evidence="2">Ribonucleases P/MRP subunit Pop8-like domain-containing protein</fullName>
    </recommendedName>
</protein>
<dbReference type="PANTHER" id="PTHR28173:SF1">
    <property type="entry name" value="RIBONUCLEASES P_MRP PROTEIN SUBUNIT POP8"/>
    <property type="match status" value="1"/>
</dbReference>
<keyword evidence="4" id="KW-1185">Reference proteome</keyword>
<dbReference type="PANTHER" id="PTHR28173">
    <property type="entry name" value="RIBONUCLEASES P/MRP PROTEIN SUBUNIT POP8"/>
    <property type="match status" value="1"/>
</dbReference>
<reference evidence="3" key="1">
    <citation type="journal article" date="2021" name="Nat. Commun.">
        <title>Genetic determinants of endophytism in the Arabidopsis root mycobiome.</title>
        <authorList>
            <person name="Mesny F."/>
            <person name="Miyauchi S."/>
            <person name="Thiergart T."/>
            <person name="Pickel B."/>
            <person name="Atanasova L."/>
            <person name="Karlsson M."/>
            <person name="Huettel B."/>
            <person name="Barry K.W."/>
            <person name="Haridas S."/>
            <person name="Chen C."/>
            <person name="Bauer D."/>
            <person name="Andreopoulos W."/>
            <person name="Pangilinan J."/>
            <person name="LaButti K."/>
            <person name="Riley R."/>
            <person name="Lipzen A."/>
            <person name="Clum A."/>
            <person name="Drula E."/>
            <person name="Henrissat B."/>
            <person name="Kohler A."/>
            <person name="Grigoriev I.V."/>
            <person name="Martin F.M."/>
            <person name="Hacquard S."/>
        </authorList>
    </citation>
    <scope>NUCLEOTIDE SEQUENCE</scope>
    <source>
        <strain evidence="3">MPI-CAGE-CH-0230</strain>
    </source>
</reference>
<organism evidence="3 4">
    <name type="scientific">Microdochium trichocladiopsis</name>
    <dbReference type="NCBI Taxonomy" id="1682393"/>
    <lineage>
        <taxon>Eukaryota</taxon>
        <taxon>Fungi</taxon>
        <taxon>Dikarya</taxon>
        <taxon>Ascomycota</taxon>
        <taxon>Pezizomycotina</taxon>
        <taxon>Sordariomycetes</taxon>
        <taxon>Xylariomycetidae</taxon>
        <taxon>Xylariales</taxon>
        <taxon>Microdochiaceae</taxon>
        <taxon>Microdochium</taxon>
    </lineage>
</organism>
<dbReference type="GO" id="GO:0000171">
    <property type="term" value="F:ribonuclease MRP activity"/>
    <property type="evidence" value="ECO:0007669"/>
    <property type="project" value="TreeGrafter"/>
</dbReference>
<dbReference type="GO" id="GO:0000172">
    <property type="term" value="C:ribonuclease MRP complex"/>
    <property type="evidence" value="ECO:0007669"/>
    <property type="project" value="InterPro"/>
</dbReference>
<dbReference type="GO" id="GO:0034965">
    <property type="term" value="P:intronic box C/D snoRNA processing"/>
    <property type="evidence" value="ECO:0007669"/>
    <property type="project" value="TreeGrafter"/>
</dbReference>
<dbReference type="GeneID" id="70188073"/>
<evidence type="ECO:0000256" key="1">
    <source>
        <dbReference type="SAM" id="MobiDB-lite"/>
    </source>
</evidence>
<evidence type="ECO:0000313" key="3">
    <source>
        <dbReference type="EMBL" id="KAH7033002.1"/>
    </source>
</evidence>
<dbReference type="RefSeq" id="XP_046013834.1">
    <property type="nucleotide sequence ID" value="XM_046158527.1"/>
</dbReference>
<proteinExistence type="predicted"/>
<comment type="caution">
    <text evidence="3">The sequence shown here is derived from an EMBL/GenBank/DDBJ whole genome shotgun (WGS) entry which is preliminary data.</text>
</comment>
<dbReference type="GO" id="GO:0005655">
    <property type="term" value="C:nucleolar ribonuclease P complex"/>
    <property type="evidence" value="ECO:0007669"/>
    <property type="project" value="InterPro"/>
</dbReference>
<dbReference type="InterPro" id="IPR020347">
    <property type="entry name" value="Pop8"/>
</dbReference>
<dbReference type="GO" id="GO:0000294">
    <property type="term" value="P:nuclear-transcribed mRNA catabolic process, RNase MRP-dependent"/>
    <property type="evidence" value="ECO:0007669"/>
    <property type="project" value="TreeGrafter"/>
</dbReference>
<dbReference type="AlphaFoldDB" id="A0A9P8Y8D6"/>
<dbReference type="EMBL" id="JAGTJQ010000004">
    <property type="protein sequence ID" value="KAH7033002.1"/>
    <property type="molecule type" value="Genomic_DNA"/>
</dbReference>
<evidence type="ECO:0000259" key="2">
    <source>
        <dbReference type="Pfam" id="PF20976"/>
    </source>
</evidence>
<dbReference type="GO" id="GO:0008033">
    <property type="term" value="P:tRNA processing"/>
    <property type="evidence" value="ECO:0007669"/>
    <property type="project" value="InterPro"/>
</dbReference>
<feature type="region of interest" description="Disordered" evidence="1">
    <location>
        <begin position="1"/>
        <end position="28"/>
    </location>
</feature>